<organism evidence="1 2">
    <name type="scientific">Escherichia coli (strain ATCC 9637 / CCM 2024 / DSM 1116 / LMG 11080 / NBRC 13500 / NCIMB 8666 / NRRL B-766 / W)</name>
    <dbReference type="NCBI Taxonomy" id="566546"/>
    <lineage>
        <taxon>Bacteria</taxon>
        <taxon>Pseudomonadati</taxon>
        <taxon>Pseudomonadota</taxon>
        <taxon>Gammaproteobacteria</taxon>
        <taxon>Enterobacterales</taxon>
        <taxon>Enterobacteriaceae</taxon>
        <taxon>Escherichia</taxon>
    </lineage>
</organism>
<gene>
    <name evidence="1" type="ordered locus">ECW_m3946</name>
</gene>
<name>A0A0H3F445_ECOLW</name>
<evidence type="ECO:0000313" key="2">
    <source>
        <dbReference type="Proteomes" id="UP000008525"/>
    </source>
</evidence>
<protein>
    <submittedName>
        <fullName evidence="1">Uncharacterized protein</fullName>
    </submittedName>
</protein>
<sequence>MPHGRTVLIINKLKGNLMRNLVVLSLSSAALFIPLVSSAMTIHGDIHPERYTFFLTQEGSNQLKQANDRIAKNPQAYTLDVNHTGIQPFDAVRWDGKPVKAVTCVLVDGVMMGQKATWSQCKDESGAEYFGNKGWLVRDYVAKACEVGKSDCPVYLVLQTDPPTMRSDMANFVPAPKNFNASANLTDEIKNDGCQMANNSFEYAKSSIRCSAINTVRFIRKQNTEAKYEAELTTTSGENLTMTVGYTYGNASSKEPGWRTISVKEGGIITDIRKQGQWLPNGYK</sequence>
<dbReference type="Proteomes" id="UP000008525">
    <property type="component" value="Chromosome"/>
</dbReference>
<dbReference type="KEGG" id="elw:ECW_m3946"/>
<dbReference type="EMBL" id="CP002185">
    <property type="protein sequence ID" value="ADT77284.1"/>
    <property type="molecule type" value="Genomic_DNA"/>
</dbReference>
<reference evidence="1 2" key="1">
    <citation type="journal article" date="2011" name="BMC Genomics">
        <title>The genome sequence of E. coli W (ATCC 9637): comparative genome analysis and an improved genome-scale reconstruction of E. coli.</title>
        <authorList>
            <person name="Archer C.T."/>
            <person name="Kim J.F."/>
            <person name="Jeong H."/>
            <person name="Park J.H."/>
            <person name="Vickers C.E."/>
            <person name="Lee S.Y."/>
            <person name="Nielsen L.K."/>
        </authorList>
    </citation>
    <scope>NUCLEOTIDE SEQUENCE [LARGE SCALE GENOMIC DNA]</scope>
    <source>
        <strain evidence="2">ATCC 9637 / CCM 2024 / DSM 1116 / LMG 11080 / NBRC 13500 / NCIMB 8666 / NRRL B-766 / W</strain>
    </source>
</reference>
<evidence type="ECO:0000313" key="1">
    <source>
        <dbReference type="EMBL" id="ADT77284.1"/>
    </source>
</evidence>
<dbReference type="PATRIC" id="fig|566546.4.peg.3907"/>
<proteinExistence type="predicted"/>
<dbReference type="AlphaFoldDB" id="A0A0H3F445"/>
<accession>A0A0H3F445</accession>